<dbReference type="InterPro" id="IPR005956">
    <property type="entry name" value="4OHPhenylPyrv_dOase"/>
</dbReference>
<dbReference type="Gene3D" id="3.10.180.10">
    <property type="entry name" value="2,3-Dihydroxybiphenyl 1,2-Dioxygenase, domain 1"/>
    <property type="match status" value="2"/>
</dbReference>
<comment type="similarity">
    <text evidence="2">Belongs to the 4HPPD family.</text>
</comment>
<dbReference type="AlphaFoldDB" id="A0A8C4QE70"/>
<evidence type="ECO:0000256" key="4">
    <source>
        <dbReference type="ARBA" id="ARBA00023004"/>
    </source>
</evidence>
<reference evidence="6" key="1">
    <citation type="submission" date="2025-08" db="UniProtKB">
        <authorList>
            <consortium name="Ensembl"/>
        </authorList>
    </citation>
    <scope>IDENTIFICATION</scope>
</reference>
<dbReference type="PROSITE" id="PS51819">
    <property type="entry name" value="VOC"/>
    <property type="match status" value="2"/>
</dbReference>
<organism evidence="6 7">
    <name type="scientific">Eptatretus burgeri</name>
    <name type="common">Inshore hagfish</name>
    <dbReference type="NCBI Taxonomy" id="7764"/>
    <lineage>
        <taxon>Eukaryota</taxon>
        <taxon>Metazoa</taxon>
        <taxon>Chordata</taxon>
        <taxon>Craniata</taxon>
        <taxon>Vertebrata</taxon>
        <taxon>Cyclostomata</taxon>
        <taxon>Myxini</taxon>
        <taxon>Myxiniformes</taxon>
        <taxon>Myxinidae</taxon>
        <taxon>Eptatretinae</taxon>
        <taxon>Eptatretus</taxon>
    </lineage>
</organism>
<dbReference type="GO" id="GO:0009072">
    <property type="term" value="P:aromatic amino acid metabolic process"/>
    <property type="evidence" value="ECO:0007669"/>
    <property type="project" value="InterPro"/>
</dbReference>
<dbReference type="PANTHER" id="PTHR11959:SF10">
    <property type="entry name" value="4-HYDROXYPHENYLPYRUVATE DIOXYGENASE-LIKE PROTEIN"/>
    <property type="match status" value="1"/>
</dbReference>
<comment type="cofactor">
    <cofactor evidence="1">
        <name>Fe cation</name>
        <dbReference type="ChEBI" id="CHEBI:24875"/>
    </cofactor>
</comment>
<sequence length="395" mass="44019">MSFIKRIAFVGLQVRCGETIVQHLTNRFRFTELSHRVTQQSCQWILRQGGAVLLVSEMPKSSSERSKYFSAGSGQLLTKHRKYNHVHEFIDMNTYRGFLYDHPVTYPVDSACNVAFEVSSVDEMVARLRAAGCEILAPPHTVRDSTSQVSVAIVASPVGNVRHTLVERVDGDPAVLLPGFERDNPSGYCVQDSSHVDSVDHVTYALPAGQWKHVLAWYSKNFDFKRHFVNRLDDEKEGCVLQGVGVGMRLAAMNAADCTLVLAESIPGPGLNQVAMFLSKHQGPGIQHLALHSRDIVEHVTCLQNSGADFFKPPAAYYQQVLERNGASKFCPEILKRLGILLDVDEEGSLLQAFTLPIFEEDTFFLEIIQRCHSRGFGAGNIRALWHTVQAYMDG</sequence>
<dbReference type="Proteomes" id="UP000694388">
    <property type="component" value="Unplaced"/>
</dbReference>
<dbReference type="PANTHER" id="PTHR11959">
    <property type="entry name" value="4-HYDROXYPHENYLPYRUVATE DIOXYGENASE"/>
    <property type="match status" value="1"/>
</dbReference>
<feature type="domain" description="VOC" evidence="5">
    <location>
        <begin position="198"/>
        <end position="356"/>
    </location>
</feature>
<evidence type="ECO:0000256" key="1">
    <source>
        <dbReference type="ARBA" id="ARBA00001962"/>
    </source>
</evidence>
<evidence type="ECO:0000313" key="6">
    <source>
        <dbReference type="Ensembl" id="ENSEBUP00000014035.1"/>
    </source>
</evidence>
<accession>A0A8C4QE70</accession>
<protein>
    <submittedName>
        <fullName evidence="6">4-hydroxyphenylpyruvate dioxygenase-like</fullName>
    </submittedName>
</protein>
<dbReference type="OMA" id="PTLMRWF"/>
<dbReference type="InterPro" id="IPR037523">
    <property type="entry name" value="VOC_core"/>
</dbReference>
<dbReference type="GO" id="GO:0003868">
    <property type="term" value="F:4-hydroxyphenylpyruvate dioxygenase activity"/>
    <property type="evidence" value="ECO:0007669"/>
    <property type="project" value="InterPro"/>
</dbReference>
<dbReference type="GeneTree" id="ENSGT00530000063474"/>
<keyword evidence="3" id="KW-0677">Repeat</keyword>
<dbReference type="InterPro" id="IPR029068">
    <property type="entry name" value="Glyas_Bleomycin-R_OHBP_Dase"/>
</dbReference>
<evidence type="ECO:0000313" key="7">
    <source>
        <dbReference type="Proteomes" id="UP000694388"/>
    </source>
</evidence>
<reference evidence="6" key="2">
    <citation type="submission" date="2025-09" db="UniProtKB">
        <authorList>
            <consortium name="Ensembl"/>
        </authorList>
    </citation>
    <scope>IDENTIFICATION</scope>
</reference>
<feature type="domain" description="VOC" evidence="5">
    <location>
        <begin position="6"/>
        <end position="168"/>
    </location>
</feature>
<evidence type="ECO:0000259" key="5">
    <source>
        <dbReference type="PROSITE" id="PS51819"/>
    </source>
</evidence>
<dbReference type="Ensembl" id="ENSEBUT00000014611.1">
    <property type="protein sequence ID" value="ENSEBUP00000014035.1"/>
    <property type="gene ID" value="ENSEBUG00000008846.1"/>
</dbReference>
<keyword evidence="7" id="KW-1185">Reference proteome</keyword>
<dbReference type="SUPFAM" id="SSF54593">
    <property type="entry name" value="Glyoxalase/Bleomycin resistance protein/Dihydroxybiphenyl dioxygenase"/>
    <property type="match status" value="1"/>
</dbReference>
<proteinExistence type="inferred from homology"/>
<evidence type="ECO:0000256" key="3">
    <source>
        <dbReference type="ARBA" id="ARBA00022737"/>
    </source>
</evidence>
<keyword evidence="4" id="KW-0408">Iron</keyword>
<evidence type="ECO:0000256" key="2">
    <source>
        <dbReference type="ARBA" id="ARBA00005877"/>
    </source>
</evidence>
<name>A0A8C4QE70_EPTBU</name>